<evidence type="ECO:0000256" key="1">
    <source>
        <dbReference type="ARBA" id="ARBA00004571"/>
    </source>
</evidence>
<dbReference type="PANTHER" id="PTHR35093">
    <property type="entry name" value="OUTER MEMBRANE PROTEIN NMB0088-RELATED"/>
    <property type="match status" value="1"/>
</dbReference>
<keyword evidence="10" id="KW-1185">Reference proteome</keyword>
<feature type="signal peptide" evidence="8">
    <location>
        <begin position="1"/>
        <end position="30"/>
    </location>
</feature>
<proteinExistence type="inferred from homology"/>
<dbReference type="SUPFAM" id="SSF56935">
    <property type="entry name" value="Porins"/>
    <property type="match status" value="1"/>
</dbReference>
<accession>A0A848GC37</accession>
<keyword evidence="4" id="KW-0812">Transmembrane</keyword>
<name>A0A848GC37_9RHOO</name>
<dbReference type="Pfam" id="PF03349">
    <property type="entry name" value="Toluene_X"/>
    <property type="match status" value="1"/>
</dbReference>
<protein>
    <submittedName>
        <fullName evidence="9">Aromatic hydrocarbon degradation protein</fullName>
    </submittedName>
</protein>
<evidence type="ECO:0000256" key="3">
    <source>
        <dbReference type="ARBA" id="ARBA00022452"/>
    </source>
</evidence>
<keyword evidence="6" id="KW-0472">Membrane</keyword>
<keyword evidence="5 8" id="KW-0732">Signal</keyword>
<dbReference type="PANTHER" id="PTHR35093:SF8">
    <property type="entry name" value="OUTER MEMBRANE PROTEIN NMB0088-RELATED"/>
    <property type="match status" value="1"/>
</dbReference>
<comment type="caution">
    <text evidence="9">The sequence shown here is derived from an EMBL/GenBank/DDBJ whole genome shotgun (WGS) entry which is preliminary data.</text>
</comment>
<evidence type="ECO:0000256" key="5">
    <source>
        <dbReference type="ARBA" id="ARBA00022729"/>
    </source>
</evidence>
<dbReference type="RefSeq" id="WP_169147496.1">
    <property type="nucleotide sequence ID" value="NZ_JABBGA010000020.1"/>
</dbReference>
<evidence type="ECO:0000256" key="2">
    <source>
        <dbReference type="ARBA" id="ARBA00008163"/>
    </source>
</evidence>
<organism evidence="9 10">
    <name type="scientific">Zoogloea dura</name>
    <dbReference type="NCBI Taxonomy" id="2728840"/>
    <lineage>
        <taxon>Bacteria</taxon>
        <taxon>Pseudomonadati</taxon>
        <taxon>Pseudomonadota</taxon>
        <taxon>Betaproteobacteria</taxon>
        <taxon>Rhodocyclales</taxon>
        <taxon>Zoogloeaceae</taxon>
        <taxon>Zoogloea</taxon>
    </lineage>
</organism>
<comment type="subcellular location">
    <subcellularLocation>
        <location evidence="1">Cell outer membrane</location>
        <topology evidence="1">Multi-pass membrane protein</topology>
    </subcellularLocation>
</comment>
<sequence>MNTHFSSRLRRLPLAVLAATCTLATLPALATQGTFPHGYGVKSEGMGGVGIALAQDGLAGATNPAGMVRVGSRFDVGAAFLSVDNGSRFAGTTYDATENKGLYIIPQLGANYMIDADSSIGVSVVGNGVGTAYSRSANVGGMQGPRSQLQQMVATFSYARKLGEVHSVGAGLVLARQALTIRGPSSIGLPEGHDSSYGAGIRVGWSGQLTPELTIGATYASKVDMGKMDRFKGLLAEGGDMDVPANYGLGAAYRLGATTLAADVMRIEWGEVRSLANPGVTNAGGPPGSANGPGFGWRNQSVWRVGVDHALSEALTLRAGYNQGTRLLNPRDTYLGVLAPSANRRHVTVGASYQVSRDGELSLAYARSIKGTTQGTGTPPDGLTDLYMGQDWLSVSYGMRF</sequence>
<keyword evidence="3" id="KW-1134">Transmembrane beta strand</keyword>
<evidence type="ECO:0000256" key="7">
    <source>
        <dbReference type="ARBA" id="ARBA00023237"/>
    </source>
</evidence>
<dbReference type="InterPro" id="IPR005017">
    <property type="entry name" value="OMPP1/FadL/TodX"/>
</dbReference>
<evidence type="ECO:0000313" key="9">
    <source>
        <dbReference type="EMBL" id="NML27963.1"/>
    </source>
</evidence>
<evidence type="ECO:0000256" key="4">
    <source>
        <dbReference type="ARBA" id="ARBA00022692"/>
    </source>
</evidence>
<comment type="similarity">
    <text evidence="2">Belongs to the OmpP1/FadL family.</text>
</comment>
<dbReference type="Gene3D" id="2.40.160.60">
    <property type="entry name" value="Outer membrane protein transport protein (OMPP1/FadL/TodX)"/>
    <property type="match status" value="1"/>
</dbReference>
<dbReference type="AlphaFoldDB" id="A0A848GC37"/>
<evidence type="ECO:0000256" key="6">
    <source>
        <dbReference type="ARBA" id="ARBA00023136"/>
    </source>
</evidence>
<keyword evidence="7" id="KW-0998">Cell outer membrane</keyword>
<evidence type="ECO:0000256" key="8">
    <source>
        <dbReference type="SAM" id="SignalP"/>
    </source>
</evidence>
<gene>
    <name evidence="9" type="ORF">HHL15_19570</name>
</gene>
<dbReference type="GO" id="GO:0009279">
    <property type="term" value="C:cell outer membrane"/>
    <property type="evidence" value="ECO:0007669"/>
    <property type="project" value="UniProtKB-SubCell"/>
</dbReference>
<dbReference type="EMBL" id="JABBGA010000020">
    <property type="protein sequence ID" value="NML27963.1"/>
    <property type="molecule type" value="Genomic_DNA"/>
</dbReference>
<dbReference type="Proteomes" id="UP000580043">
    <property type="component" value="Unassembled WGS sequence"/>
</dbReference>
<evidence type="ECO:0000313" key="10">
    <source>
        <dbReference type="Proteomes" id="UP000580043"/>
    </source>
</evidence>
<reference evidence="9 10" key="1">
    <citation type="submission" date="2020-04" db="EMBL/GenBank/DDBJ databases">
        <title>Zoogloea sp. G-4-1-14 isolated from soil.</title>
        <authorList>
            <person name="Dahal R.H."/>
        </authorList>
    </citation>
    <scope>NUCLEOTIDE SEQUENCE [LARGE SCALE GENOMIC DNA]</scope>
    <source>
        <strain evidence="9 10">G-4-1-14</strain>
    </source>
</reference>
<feature type="chain" id="PRO_5033050190" evidence="8">
    <location>
        <begin position="31"/>
        <end position="401"/>
    </location>
</feature>
<dbReference type="GO" id="GO:0015483">
    <property type="term" value="F:long-chain fatty acid transporting porin activity"/>
    <property type="evidence" value="ECO:0007669"/>
    <property type="project" value="TreeGrafter"/>
</dbReference>